<organism evidence="1">
    <name type="scientific">Lotus japonicus</name>
    <name type="common">Lotus corniculatus var. japonicus</name>
    <dbReference type="NCBI Taxonomy" id="34305"/>
    <lineage>
        <taxon>Eukaryota</taxon>
        <taxon>Viridiplantae</taxon>
        <taxon>Streptophyta</taxon>
        <taxon>Embryophyta</taxon>
        <taxon>Tracheophyta</taxon>
        <taxon>Spermatophyta</taxon>
        <taxon>Magnoliopsida</taxon>
        <taxon>eudicotyledons</taxon>
        <taxon>Gunneridae</taxon>
        <taxon>Pentapetalae</taxon>
        <taxon>rosids</taxon>
        <taxon>fabids</taxon>
        <taxon>Fabales</taxon>
        <taxon>Fabaceae</taxon>
        <taxon>Papilionoideae</taxon>
        <taxon>50 kb inversion clade</taxon>
        <taxon>NPAAA clade</taxon>
        <taxon>Hologalegina</taxon>
        <taxon>robinioid clade</taxon>
        <taxon>Loteae</taxon>
        <taxon>Lotus</taxon>
    </lineage>
</organism>
<protein>
    <submittedName>
        <fullName evidence="1">Uncharacterized protein</fullName>
    </submittedName>
</protein>
<reference evidence="1" key="1">
    <citation type="submission" date="2012-05" db="EMBL/GenBank/DDBJ databases">
        <authorList>
            <person name="Krishnakumar V."/>
            <person name="Cheung F."/>
            <person name="Xiao Y."/>
            <person name="Chan A."/>
            <person name="Moskal W.A."/>
            <person name="Town C.D."/>
        </authorList>
    </citation>
    <scope>NUCLEOTIDE SEQUENCE</scope>
</reference>
<evidence type="ECO:0000313" key="1">
    <source>
        <dbReference type="EMBL" id="AFK48466.1"/>
    </source>
</evidence>
<proteinExistence type="evidence at transcript level"/>
<name>I3T7H4_LOTJA</name>
<sequence length="57" mass="6059">MDSLIIGSSRKSSNQALSLAIDSVSTRLIPTISSTIRTQYPSHPIAISVKPIPSPPK</sequence>
<accession>I3T7H4</accession>
<dbReference type="AlphaFoldDB" id="I3T7H4"/>
<dbReference type="EMBL" id="BT148672">
    <property type="protein sequence ID" value="AFK48466.1"/>
    <property type="molecule type" value="mRNA"/>
</dbReference>